<organism evidence="1 2">
    <name type="scientific">Podarcis lilfordi</name>
    <name type="common">Lilford's wall lizard</name>
    <dbReference type="NCBI Taxonomy" id="74358"/>
    <lineage>
        <taxon>Eukaryota</taxon>
        <taxon>Metazoa</taxon>
        <taxon>Chordata</taxon>
        <taxon>Craniata</taxon>
        <taxon>Vertebrata</taxon>
        <taxon>Euteleostomi</taxon>
        <taxon>Lepidosauria</taxon>
        <taxon>Squamata</taxon>
        <taxon>Bifurcata</taxon>
        <taxon>Unidentata</taxon>
        <taxon>Episquamata</taxon>
        <taxon>Laterata</taxon>
        <taxon>Lacertibaenia</taxon>
        <taxon>Lacertidae</taxon>
        <taxon>Podarcis</taxon>
    </lineage>
</organism>
<proteinExistence type="predicted"/>
<protein>
    <submittedName>
        <fullName evidence="1">Uncharacterized protein</fullName>
    </submittedName>
</protein>
<reference evidence="1" key="1">
    <citation type="submission" date="2022-12" db="EMBL/GenBank/DDBJ databases">
        <authorList>
            <person name="Alioto T."/>
            <person name="Alioto T."/>
            <person name="Gomez Garrido J."/>
        </authorList>
    </citation>
    <scope>NUCLEOTIDE SEQUENCE</scope>
</reference>
<evidence type="ECO:0000313" key="2">
    <source>
        <dbReference type="Proteomes" id="UP001178461"/>
    </source>
</evidence>
<dbReference type="AlphaFoldDB" id="A0AA35JX19"/>
<accession>A0AA35JX19</accession>
<keyword evidence="2" id="KW-1185">Reference proteome</keyword>
<name>A0AA35JX19_9SAUR</name>
<dbReference type="EMBL" id="OX395127">
    <property type="protein sequence ID" value="CAI5767717.1"/>
    <property type="molecule type" value="Genomic_DNA"/>
</dbReference>
<sequence length="103" mass="11654">MLTGAKMEWYYYCYSTCRKKGSDLPGGERWGGCRFKRSWWEFGLRSLQFSPSLAWVPGSDSLQAGSQALNGGMCEAFSFHMLLSRAQRIAWTQAAPLSLRCID</sequence>
<gene>
    <name evidence="1" type="ORF">PODLI_1B021805</name>
</gene>
<evidence type="ECO:0000313" key="1">
    <source>
        <dbReference type="EMBL" id="CAI5767717.1"/>
    </source>
</evidence>
<dbReference type="Proteomes" id="UP001178461">
    <property type="component" value="Chromosome 2"/>
</dbReference>